<accession>A0ABT2D3Z4</accession>
<feature type="signal peptide" evidence="1">
    <location>
        <begin position="1"/>
        <end position="19"/>
    </location>
</feature>
<dbReference type="PROSITE" id="PS51257">
    <property type="entry name" value="PROKAR_LIPOPROTEIN"/>
    <property type="match status" value="1"/>
</dbReference>
<dbReference type="RefSeq" id="WP_258813301.1">
    <property type="nucleotide sequence ID" value="NZ_JANUGU010000007.1"/>
</dbReference>
<evidence type="ECO:0000313" key="2">
    <source>
        <dbReference type="EMBL" id="MCS0660110.1"/>
    </source>
</evidence>
<dbReference type="EMBL" id="JANUGU010000007">
    <property type="protein sequence ID" value="MCS0660110.1"/>
    <property type="molecule type" value="Genomic_DNA"/>
</dbReference>
<gene>
    <name evidence="2" type="ORF">NX778_18725</name>
</gene>
<sequence>MRVSQFACAFLALSLAACAQPPRGAPADWAHGARRGRVIDDVDPGQVRALLPSCLQALPAGELDAHHFVRVRYWHGRRPYIEVAEAPPGVAMRAGDEVELWPEACDQSRPARVARMLAAAGP</sequence>
<evidence type="ECO:0000313" key="3">
    <source>
        <dbReference type="Proteomes" id="UP001204621"/>
    </source>
</evidence>
<keyword evidence="3" id="KW-1185">Reference proteome</keyword>
<comment type="caution">
    <text evidence="2">The sequence shown here is derived from an EMBL/GenBank/DDBJ whole genome shotgun (WGS) entry which is preliminary data.</text>
</comment>
<proteinExistence type="predicted"/>
<keyword evidence="1" id="KW-0732">Signal</keyword>
<reference evidence="2 3" key="1">
    <citation type="submission" date="2022-08" db="EMBL/GenBank/DDBJ databases">
        <title>Reclassification of Massilia species as members of the genera Telluria, Duganella, Pseudoduganella, Mokoshia gen. nov. and Zemynaea gen. nov. using orthogonal and non-orthogonal genome-based approaches.</title>
        <authorList>
            <person name="Bowman J.P."/>
        </authorList>
    </citation>
    <scope>NUCLEOTIDE SEQUENCE [LARGE SCALE GENOMIC DNA]</scope>
    <source>
        <strain evidence="2 3">JCM 31606</strain>
    </source>
</reference>
<name>A0ABT2D3Z4_9BURK</name>
<feature type="chain" id="PRO_5046624866" description="Lipoprotein" evidence="1">
    <location>
        <begin position="20"/>
        <end position="122"/>
    </location>
</feature>
<protein>
    <recommendedName>
        <fullName evidence="4">Lipoprotein</fullName>
    </recommendedName>
</protein>
<organism evidence="2 3">
    <name type="scientific">Massilia terrae</name>
    <dbReference type="NCBI Taxonomy" id="1811224"/>
    <lineage>
        <taxon>Bacteria</taxon>
        <taxon>Pseudomonadati</taxon>
        <taxon>Pseudomonadota</taxon>
        <taxon>Betaproteobacteria</taxon>
        <taxon>Burkholderiales</taxon>
        <taxon>Oxalobacteraceae</taxon>
        <taxon>Telluria group</taxon>
        <taxon>Massilia</taxon>
    </lineage>
</organism>
<evidence type="ECO:0008006" key="4">
    <source>
        <dbReference type="Google" id="ProtNLM"/>
    </source>
</evidence>
<dbReference type="Proteomes" id="UP001204621">
    <property type="component" value="Unassembled WGS sequence"/>
</dbReference>
<evidence type="ECO:0000256" key="1">
    <source>
        <dbReference type="SAM" id="SignalP"/>
    </source>
</evidence>